<dbReference type="GO" id="GO:0000978">
    <property type="term" value="F:RNA polymerase II cis-regulatory region sequence-specific DNA binding"/>
    <property type="evidence" value="ECO:0007669"/>
    <property type="project" value="TreeGrafter"/>
</dbReference>
<dbReference type="PANTHER" id="PTHR10270">
    <property type="entry name" value="SOX TRANSCRIPTION FACTOR"/>
    <property type="match status" value="1"/>
</dbReference>
<dbReference type="Proteomes" id="UP001152320">
    <property type="component" value="Chromosome 13"/>
</dbReference>
<comment type="caution">
    <text evidence="9">The sequence shown here is derived from an EMBL/GenBank/DDBJ whole genome shotgun (WGS) entry which is preliminary data.</text>
</comment>
<dbReference type="GO" id="GO:0007420">
    <property type="term" value="P:brain development"/>
    <property type="evidence" value="ECO:0007669"/>
    <property type="project" value="TreeGrafter"/>
</dbReference>
<evidence type="ECO:0000256" key="3">
    <source>
        <dbReference type="ARBA" id="ARBA00023125"/>
    </source>
</evidence>
<dbReference type="SUPFAM" id="SSF47095">
    <property type="entry name" value="HMG-box"/>
    <property type="match status" value="1"/>
</dbReference>
<evidence type="ECO:0000256" key="1">
    <source>
        <dbReference type="ARBA" id="ARBA00004123"/>
    </source>
</evidence>
<dbReference type="Pfam" id="PF00505">
    <property type="entry name" value="HMG_box"/>
    <property type="match status" value="1"/>
</dbReference>
<comment type="subcellular location">
    <subcellularLocation>
        <location evidence="1">Nucleus</location>
    </subcellularLocation>
</comment>
<dbReference type="InterPro" id="IPR036910">
    <property type="entry name" value="HMG_box_dom_sf"/>
</dbReference>
<keyword evidence="2" id="KW-0805">Transcription regulation</keyword>
<gene>
    <name evidence="9" type="ORF">HOLleu_27487</name>
</gene>
<dbReference type="EMBL" id="JAIZAY010000013">
    <property type="protein sequence ID" value="KAJ8030936.1"/>
    <property type="molecule type" value="Genomic_DNA"/>
</dbReference>
<dbReference type="GO" id="GO:0001228">
    <property type="term" value="F:DNA-binding transcription activator activity, RNA polymerase II-specific"/>
    <property type="evidence" value="ECO:0007669"/>
    <property type="project" value="TreeGrafter"/>
</dbReference>
<dbReference type="InterPro" id="IPR022097">
    <property type="entry name" value="SOX_fam"/>
</dbReference>
<dbReference type="SMART" id="SM00398">
    <property type="entry name" value="HMG"/>
    <property type="match status" value="1"/>
</dbReference>
<name>A0A9Q1BQU8_HOLLE</name>
<evidence type="ECO:0000256" key="6">
    <source>
        <dbReference type="PROSITE-ProRule" id="PRU00267"/>
    </source>
</evidence>
<dbReference type="Gene3D" id="1.10.30.10">
    <property type="entry name" value="High mobility group box domain"/>
    <property type="match status" value="1"/>
</dbReference>
<evidence type="ECO:0000256" key="7">
    <source>
        <dbReference type="SAM" id="MobiDB-lite"/>
    </source>
</evidence>
<evidence type="ECO:0000313" key="9">
    <source>
        <dbReference type="EMBL" id="KAJ8030936.1"/>
    </source>
</evidence>
<keyword evidence="3 6" id="KW-0238">DNA-binding</keyword>
<evidence type="ECO:0000313" key="10">
    <source>
        <dbReference type="Proteomes" id="UP001152320"/>
    </source>
</evidence>
<keyword evidence="5 6" id="KW-0539">Nucleus</keyword>
<feature type="DNA-binding region" description="HMG box" evidence="6">
    <location>
        <begin position="73"/>
        <end position="141"/>
    </location>
</feature>
<evidence type="ECO:0000256" key="2">
    <source>
        <dbReference type="ARBA" id="ARBA00023015"/>
    </source>
</evidence>
<dbReference type="GO" id="GO:0030182">
    <property type="term" value="P:neuron differentiation"/>
    <property type="evidence" value="ECO:0007669"/>
    <property type="project" value="TreeGrafter"/>
</dbReference>
<proteinExistence type="predicted"/>
<dbReference type="FunFam" id="1.10.30.10:FF:000002">
    <property type="entry name" value="transcription factor Sox-2"/>
    <property type="match status" value="1"/>
</dbReference>
<dbReference type="OrthoDB" id="6247875at2759"/>
<keyword evidence="10" id="KW-1185">Reference proteome</keyword>
<evidence type="ECO:0000256" key="5">
    <source>
        <dbReference type="ARBA" id="ARBA00023242"/>
    </source>
</evidence>
<dbReference type="InterPro" id="IPR009071">
    <property type="entry name" value="HMG_box_dom"/>
</dbReference>
<dbReference type="Pfam" id="PF12336">
    <property type="entry name" value="SOXp"/>
    <property type="match status" value="1"/>
</dbReference>
<sequence length="358" mass="39316">MAVNVDHSHTPPQTDLKAQPLVSPQPIVSTPGLPTPAHQPLGHVGLAMSHAHVQHTHSPTTTSKNAQNNQDRVKRPMNAFMVWSRGKRRQMAQENPKMHNSEISKRLGEEWKLLTEEQKRPFIDEAKRLRAVHMKEHPDYKYRPRRKTKTLMKKDKYTIPGMMPPGADLQRTDGMQAYPAMNGYMNAYPGMMQDQLSHLQPHFAGGAQMGGNSGLHPRYDMGQLYAPMTSTHPAYLNPTGYGHYSNQAVQMHVPTGGAVPKTEQSSSPTGSAADRAHHPQAISGRMHADNLRDMINVYLPGDVANDHNAASRHHAMQVAAAAAVGAASYGQHATPTSSAAMVMNQSVAHIAHAHSQQI</sequence>
<feature type="region of interest" description="Disordered" evidence="7">
    <location>
        <begin position="1"/>
        <end position="73"/>
    </location>
</feature>
<keyword evidence="4" id="KW-0804">Transcription</keyword>
<organism evidence="9 10">
    <name type="scientific">Holothuria leucospilota</name>
    <name type="common">Black long sea cucumber</name>
    <name type="synonym">Mertensiothuria leucospilota</name>
    <dbReference type="NCBI Taxonomy" id="206669"/>
    <lineage>
        <taxon>Eukaryota</taxon>
        <taxon>Metazoa</taxon>
        <taxon>Echinodermata</taxon>
        <taxon>Eleutherozoa</taxon>
        <taxon>Echinozoa</taxon>
        <taxon>Holothuroidea</taxon>
        <taxon>Aspidochirotacea</taxon>
        <taxon>Aspidochirotida</taxon>
        <taxon>Holothuriidae</taxon>
        <taxon>Holothuria</taxon>
    </lineage>
</organism>
<evidence type="ECO:0000259" key="8">
    <source>
        <dbReference type="PROSITE" id="PS50118"/>
    </source>
</evidence>
<evidence type="ECO:0000256" key="4">
    <source>
        <dbReference type="ARBA" id="ARBA00023163"/>
    </source>
</evidence>
<dbReference type="InterPro" id="IPR050140">
    <property type="entry name" value="SRY-related_HMG-box_TF-like"/>
</dbReference>
<feature type="compositionally biased region" description="Polar residues" evidence="7">
    <location>
        <begin position="56"/>
        <end position="70"/>
    </location>
</feature>
<accession>A0A9Q1BQU8</accession>
<reference evidence="9" key="1">
    <citation type="submission" date="2021-10" db="EMBL/GenBank/DDBJ databases">
        <title>Tropical sea cucumber genome reveals ecological adaptation and Cuvierian tubules defense mechanism.</title>
        <authorList>
            <person name="Chen T."/>
        </authorList>
    </citation>
    <scope>NUCLEOTIDE SEQUENCE</scope>
    <source>
        <strain evidence="9">Nanhai2018</strain>
        <tissue evidence="9">Muscle</tissue>
    </source>
</reference>
<dbReference type="PROSITE" id="PS50118">
    <property type="entry name" value="HMG_BOX_2"/>
    <property type="match status" value="1"/>
</dbReference>
<protein>
    <submittedName>
        <fullName evidence="9">Transcription factor SOX-2</fullName>
    </submittedName>
</protein>
<dbReference type="GO" id="GO:0000122">
    <property type="term" value="P:negative regulation of transcription by RNA polymerase II"/>
    <property type="evidence" value="ECO:0007669"/>
    <property type="project" value="TreeGrafter"/>
</dbReference>
<feature type="region of interest" description="Disordered" evidence="7">
    <location>
        <begin position="256"/>
        <end position="278"/>
    </location>
</feature>
<dbReference type="AlphaFoldDB" id="A0A9Q1BQU8"/>
<dbReference type="CDD" id="cd01388">
    <property type="entry name" value="HMG-box_SoxB"/>
    <property type="match status" value="1"/>
</dbReference>
<dbReference type="GO" id="GO:0005634">
    <property type="term" value="C:nucleus"/>
    <property type="evidence" value="ECO:0007669"/>
    <property type="project" value="UniProtKB-SubCell"/>
</dbReference>
<feature type="domain" description="HMG box" evidence="8">
    <location>
        <begin position="73"/>
        <end position="141"/>
    </location>
</feature>
<dbReference type="PANTHER" id="PTHR10270:SF324">
    <property type="entry name" value="SOX DOMAIN-CONTAINING PROTEIN DICHAETE-RELATED"/>
    <property type="match status" value="1"/>
</dbReference>